<dbReference type="Gene3D" id="2.60.120.10">
    <property type="entry name" value="Jelly Rolls"/>
    <property type="match status" value="1"/>
</dbReference>
<dbReference type="SUPFAM" id="SSF51182">
    <property type="entry name" value="RmlC-like cupins"/>
    <property type="match status" value="1"/>
</dbReference>
<dbReference type="InterPro" id="IPR050807">
    <property type="entry name" value="TransReg_Diox_bact_type"/>
</dbReference>
<gene>
    <name evidence="3" type="ORF">RC74_12840</name>
</gene>
<dbReference type="InterPro" id="IPR001387">
    <property type="entry name" value="Cro/C1-type_HTH"/>
</dbReference>
<dbReference type="KEGG" id="hat:RC74_12840"/>
<dbReference type="GO" id="GO:0005829">
    <property type="term" value="C:cytosol"/>
    <property type="evidence" value="ECO:0007669"/>
    <property type="project" value="TreeGrafter"/>
</dbReference>
<name>A0A126V2W0_9RHOB</name>
<dbReference type="SMART" id="SM00530">
    <property type="entry name" value="HTH_XRE"/>
    <property type="match status" value="1"/>
</dbReference>
<dbReference type="Gene3D" id="1.10.260.40">
    <property type="entry name" value="lambda repressor-like DNA-binding domains"/>
    <property type="match status" value="1"/>
</dbReference>
<evidence type="ECO:0000313" key="4">
    <source>
        <dbReference type="Proteomes" id="UP000070371"/>
    </source>
</evidence>
<dbReference type="PANTHER" id="PTHR46797">
    <property type="entry name" value="HTH-TYPE TRANSCRIPTIONAL REGULATOR"/>
    <property type="match status" value="1"/>
</dbReference>
<dbReference type="Pfam" id="PF07883">
    <property type="entry name" value="Cupin_2"/>
    <property type="match status" value="1"/>
</dbReference>
<dbReference type="Pfam" id="PF01381">
    <property type="entry name" value="HTH_3"/>
    <property type="match status" value="1"/>
</dbReference>
<organism evidence="3 4">
    <name type="scientific">Falsihalocynthiibacter arcticus</name>
    <dbReference type="NCBI Taxonomy" id="1579316"/>
    <lineage>
        <taxon>Bacteria</taxon>
        <taxon>Pseudomonadati</taxon>
        <taxon>Pseudomonadota</taxon>
        <taxon>Alphaproteobacteria</taxon>
        <taxon>Rhodobacterales</taxon>
        <taxon>Roseobacteraceae</taxon>
        <taxon>Falsihalocynthiibacter</taxon>
    </lineage>
</organism>
<dbReference type="GO" id="GO:0003700">
    <property type="term" value="F:DNA-binding transcription factor activity"/>
    <property type="evidence" value="ECO:0007669"/>
    <property type="project" value="TreeGrafter"/>
</dbReference>
<dbReference type="InterPro" id="IPR011051">
    <property type="entry name" value="RmlC_Cupin_sf"/>
</dbReference>
<evidence type="ECO:0000313" key="3">
    <source>
        <dbReference type="EMBL" id="AML52039.1"/>
    </source>
</evidence>
<dbReference type="RefSeq" id="WP_039003891.1">
    <property type="nucleotide sequence ID" value="NZ_CP014327.1"/>
</dbReference>
<dbReference type="EMBL" id="CP014327">
    <property type="protein sequence ID" value="AML52039.1"/>
    <property type="molecule type" value="Genomic_DNA"/>
</dbReference>
<dbReference type="PANTHER" id="PTHR46797:SF1">
    <property type="entry name" value="METHYLPHOSPHONATE SYNTHASE"/>
    <property type="match status" value="1"/>
</dbReference>
<dbReference type="GO" id="GO:0003677">
    <property type="term" value="F:DNA binding"/>
    <property type="evidence" value="ECO:0007669"/>
    <property type="project" value="UniProtKB-KW"/>
</dbReference>
<dbReference type="PROSITE" id="PS50943">
    <property type="entry name" value="HTH_CROC1"/>
    <property type="match status" value="1"/>
</dbReference>
<feature type="domain" description="HTH cro/C1-type" evidence="2">
    <location>
        <begin position="15"/>
        <end position="69"/>
    </location>
</feature>
<dbReference type="AlphaFoldDB" id="A0A126V2W0"/>
<dbReference type="CDD" id="cd02209">
    <property type="entry name" value="cupin_XRE_C"/>
    <property type="match status" value="1"/>
</dbReference>
<evidence type="ECO:0000256" key="1">
    <source>
        <dbReference type="ARBA" id="ARBA00023125"/>
    </source>
</evidence>
<dbReference type="Proteomes" id="UP000070371">
    <property type="component" value="Chromosome"/>
</dbReference>
<dbReference type="SUPFAM" id="SSF47413">
    <property type="entry name" value="lambda repressor-like DNA-binding domains"/>
    <property type="match status" value="1"/>
</dbReference>
<accession>A0A126V2W0</accession>
<dbReference type="InterPro" id="IPR014710">
    <property type="entry name" value="RmlC-like_jellyroll"/>
</dbReference>
<dbReference type="InterPro" id="IPR013096">
    <property type="entry name" value="Cupin_2"/>
</dbReference>
<dbReference type="STRING" id="1579316.RC74_12840"/>
<dbReference type="InterPro" id="IPR010982">
    <property type="entry name" value="Lambda_DNA-bd_dom_sf"/>
</dbReference>
<keyword evidence="4" id="KW-1185">Reference proteome</keyword>
<evidence type="ECO:0000259" key="2">
    <source>
        <dbReference type="PROSITE" id="PS50943"/>
    </source>
</evidence>
<sequence>MSSNHEITLRLASRLKDERKEKGLSLDALAKLSGVSRSMLSQIERGESSPTVASLWNLTRALNVDFAELLDEKSSTIGPILDVVRGESTPVIHNKTARCLIRILSAPEDVGDTEVYDIHFEKGASLDSSPHKAGCVESLTVLEGRLEVTTDDQSENVTAGDTIRYVADKEHAIRAPEKSRAILVVKNA</sequence>
<reference evidence="3 4" key="1">
    <citation type="submission" date="2016-02" db="EMBL/GenBank/DDBJ databases">
        <title>Complete genome sequence of Halocynthiibacter arcticus PAMC 20958t from arctic marine sediment.</title>
        <authorList>
            <person name="Lee Y.M."/>
            <person name="Baek K."/>
            <person name="Lee H.K."/>
            <person name="Shin S.C."/>
        </authorList>
    </citation>
    <scope>NUCLEOTIDE SEQUENCE [LARGE SCALE GENOMIC DNA]</scope>
    <source>
        <strain evidence="3">PAMC 20958</strain>
    </source>
</reference>
<protein>
    <submittedName>
        <fullName evidence="3">XRE family transcriptional regulator</fullName>
    </submittedName>
</protein>
<keyword evidence="1" id="KW-0238">DNA-binding</keyword>
<dbReference type="CDD" id="cd00093">
    <property type="entry name" value="HTH_XRE"/>
    <property type="match status" value="1"/>
</dbReference>
<dbReference type="OrthoDB" id="189170at2"/>
<proteinExistence type="predicted"/>